<dbReference type="PROSITE" id="PS51257">
    <property type="entry name" value="PROKAR_LIPOPROTEIN"/>
    <property type="match status" value="1"/>
</dbReference>
<organism evidence="5 6">
    <name type="scientific">Gulosibacter molinativorax</name>
    <dbReference type="NCBI Taxonomy" id="256821"/>
    <lineage>
        <taxon>Bacteria</taxon>
        <taxon>Bacillati</taxon>
        <taxon>Actinomycetota</taxon>
        <taxon>Actinomycetes</taxon>
        <taxon>Micrococcales</taxon>
        <taxon>Microbacteriaceae</taxon>
        <taxon>Gulosibacter</taxon>
    </lineage>
</organism>
<feature type="chain" id="PRO_5047217104" description="Lipoprotein LpqH" evidence="4">
    <location>
        <begin position="24"/>
        <end position="188"/>
    </location>
</feature>
<feature type="compositionally biased region" description="Polar residues" evidence="3">
    <location>
        <begin position="24"/>
        <end position="51"/>
    </location>
</feature>
<comment type="caution">
    <text evidence="5">The sequence shown here is derived from an EMBL/GenBank/DDBJ whole genome shotgun (WGS) entry which is preliminary data.</text>
</comment>
<evidence type="ECO:0000256" key="1">
    <source>
        <dbReference type="ARBA" id="ARBA00022475"/>
    </source>
</evidence>
<dbReference type="RefSeq" id="WP_026936463.1">
    <property type="nucleotide sequence ID" value="NZ_CP028426.1"/>
</dbReference>
<dbReference type="Proteomes" id="UP001170379">
    <property type="component" value="Unassembled WGS sequence"/>
</dbReference>
<evidence type="ECO:0000313" key="5">
    <source>
        <dbReference type="EMBL" id="MDJ1371992.1"/>
    </source>
</evidence>
<evidence type="ECO:0000256" key="2">
    <source>
        <dbReference type="ARBA" id="ARBA00023136"/>
    </source>
</evidence>
<accession>A0ABT7C9W2</accession>
<feature type="region of interest" description="Disordered" evidence="3">
    <location>
        <begin position="24"/>
        <end position="73"/>
    </location>
</feature>
<evidence type="ECO:0000313" key="6">
    <source>
        <dbReference type="Proteomes" id="UP001170379"/>
    </source>
</evidence>
<proteinExistence type="predicted"/>
<evidence type="ECO:0008006" key="7">
    <source>
        <dbReference type="Google" id="ProtNLM"/>
    </source>
</evidence>
<dbReference type="EMBL" id="PXVD01000018">
    <property type="protein sequence ID" value="MDJ1371992.1"/>
    <property type="molecule type" value="Genomic_DNA"/>
</dbReference>
<gene>
    <name evidence="5" type="ORF">C7K25_11535</name>
</gene>
<keyword evidence="2" id="KW-0472">Membrane</keyword>
<reference evidence="5" key="2">
    <citation type="journal article" date="2022" name="Sci. Rep.">
        <title>In silico prediction of the enzymes involved in the degradation of the herbicide molinate by Gulosibacter molinativorax ON4T.</title>
        <authorList>
            <person name="Lopes A.R."/>
            <person name="Bunin E."/>
            <person name="Viana A.T."/>
            <person name="Froufe H."/>
            <person name="Munoz-Merida A."/>
            <person name="Pinho D."/>
            <person name="Figueiredo J."/>
            <person name="Barroso C."/>
            <person name="Vaz-Moreira I."/>
            <person name="Bellanger X."/>
            <person name="Egas C."/>
            <person name="Nunes O.C."/>
        </authorList>
    </citation>
    <scope>NUCLEOTIDE SEQUENCE</scope>
    <source>
        <strain evidence="5">ON4</strain>
    </source>
</reference>
<dbReference type="InterPro" id="IPR008691">
    <property type="entry name" value="LpqH"/>
</dbReference>
<evidence type="ECO:0000256" key="4">
    <source>
        <dbReference type="SAM" id="SignalP"/>
    </source>
</evidence>
<keyword evidence="6" id="KW-1185">Reference proteome</keyword>
<protein>
    <recommendedName>
        <fullName evidence="7">Lipoprotein LpqH</fullName>
    </recommendedName>
</protein>
<reference evidence="5" key="1">
    <citation type="submission" date="2018-03" db="EMBL/GenBank/DDBJ databases">
        <authorList>
            <person name="Nunes O.C."/>
            <person name="Lopes A.R."/>
            <person name="Froufe H."/>
            <person name="Munoz-Merida A."/>
            <person name="Barroso C."/>
            <person name="Egas C."/>
        </authorList>
    </citation>
    <scope>NUCLEOTIDE SEQUENCE</scope>
    <source>
        <strain evidence="5">ON4</strain>
    </source>
</reference>
<sequence>MKRKYLAALGTSFALVAALTACSSGNSDEPTPVGNSSNNDASAPAQEDTSNGAGGDTTEDAPADGGNVSSGAGSAEVIIDGETIDIPNPNVQCGESGDTFAIAVTSPDLAEGTTFGALLTAGDSPTVSTVALAQSDGVSVAYTEGTGGAAEVTVDGNTYTISGSGMGVDATDPASAGDVEFSFTVTCP</sequence>
<keyword evidence="4" id="KW-0732">Signal</keyword>
<dbReference type="Pfam" id="PF05481">
    <property type="entry name" value="Myco_19_kDa"/>
    <property type="match status" value="1"/>
</dbReference>
<feature type="signal peptide" evidence="4">
    <location>
        <begin position="1"/>
        <end position="23"/>
    </location>
</feature>
<evidence type="ECO:0000256" key="3">
    <source>
        <dbReference type="SAM" id="MobiDB-lite"/>
    </source>
</evidence>
<name>A0ABT7C9W2_9MICO</name>
<keyword evidence="1" id="KW-1003">Cell membrane</keyword>